<dbReference type="Pfam" id="PF09348">
    <property type="entry name" value="DUF1990"/>
    <property type="match status" value="1"/>
</dbReference>
<protein>
    <recommendedName>
        <fullName evidence="2">DUF1990 domain-containing protein</fullName>
    </recommendedName>
</protein>
<dbReference type="RefSeq" id="WP_378272483.1">
    <property type="nucleotide sequence ID" value="NZ_JBHTFR010000001.1"/>
</dbReference>
<dbReference type="EMBL" id="BAABDO010000066">
    <property type="protein sequence ID" value="GAA4147277.1"/>
    <property type="molecule type" value="Genomic_DNA"/>
</dbReference>
<comment type="caution">
    <text evidence="3">The sequence shown here is derived from an EMBL/GenBank/DDBJ whole genome shotgun (WGS) entry which is preliminary data.</text>
</comment>
<feature type="region of interest" description="Disordered" evidence="1">
    <location>
        <begin position="22"/>
        <end position="60"/>
    </location>
</feature>
<name>A0ABP7Z4M6_9ACTN</name>
<feature type="domain" description="DUF1990" evidence="2">
    <location>
        <begin position="36"/>
        <end position="198"/>
    </location>
</feature>
<accession>A0ABP7Z4M6</accession>
<sequence length="226" mass="25886">MGENTRIRRRLRRLHAELRHRPVNFDPDEAPGGAADPGWHIDDYRQPLPAEPPGPPVPGGSWEIARRLVRDYEFADPAFIRHAYGEGPPEPGRDMLLQGRFYGLRFYLGVRIGAVVDGVVEQDGRRARVWGWNYRTLQGHLERGQMDQEVRKWLDTGEVEFRIHAFSRMADIPNPVVRLGFLLFGRATQVRYHRRACRRMAELTGAALAARQRTRGERAHGGGSHR</sequence>
<gene>
    <name evidence="3" type="ORF">GCM10022416_40520</name>
</gene>
<feature type="compositionally biased region" description="Pro residues" evidence="1">
    <location>
        <begin position="49"/>
        <end position="58"/>
    </location>
</feature>
<organism evidence="3 4">
    <name type="scientific">Actinomadura keratinilytica</name>
    <dbReference type="NCBI Taxonomy" id="547461"/>
    <lineage>
        <taxon>Bacteria</taxon>
        <taxon>Bacillati</taxon>
        <taxon>Actinomycetota</taxon>
        <taxon>Actinomycetes</taxon>
        <taxon>Streptosporangiales</taxon>
        <taxon>Thermomonosporaceae</taxon>
        <taxon>Actinomadura</taxon>
    </lineage>
</organism>
<dbReference type="Proteomes" id="UP001500266">
    <property type="component" value="Unassembled WGS sequence"/>
</dbReference>
<evidence type="ECO:0000256" key="1">
    <source>
        <dbReference type="SAM" id="MobiDB-lite"/>
    </source>
</evidence>
<evidence type="ECO:0000313" key="3">
    <source>
        <dbReference type="EMBL" id="GAA4147277.1"/>
    </source>
</evidence>
<reference evidence="4" key="1">
    <citation type="journal article" date="2019" name="Int. J. Syst. Evol. Microbiol.">
        <title>The Global Catalogue of Microorganisms (GCM) 10K type strain sequencing project: providing services to taxonomists for standard genome sequencing and annotation.</title>
        <authorList>
            <consortium name="The Broad Institute Genomics Platform"/>
            <consortium name="The Broad Institute Genome Sequencing Center for Infectious Disease"/>
            <person name="Wu L."/>
            <person name="Ma J."/>
        </authorList>
    </citation>
    <scope>NUCLEOTIDE SEQUENCE [LARGE SCALE GENOMIC DNA]</scope>
    <source>
        <strain evidence="4">JCM 17316</strain>
    </source>
</reference>
<proteinExistence type="predicted"/>
<keyword evidence="4" id="KW-1185">Reference proteome</keyword>
<dbReference type="InterPro" id="IPR018960">
    <property type="entry name" value="DUF1990"/>
</dbReference>
<evidence type="ECO:0000313" key="4">
    <source>
        <dbReference type="Proteomes" id="UP001500266"/>
    </source>
</evidence>
<evidence type="ECO:0000259" key="2">
    <source>
        <dbReference type="Pfam" id="PF09348"/>
    </source>
</evidence>